<feature type="transmembrane region" description="Helical" evidence="8">
    <location>
        <begin position="467"/>
        <end position="490"/>
    </location>
</feature>
<dbReference type="Gene3D" id="1.20.1250.20">
    <property type="entry name" value="MFS general substrate transporter like domains"/>
    <property type="match status" value="1"/>
</dbReference>
<keyword evidence="11" id="KW-1185">Reference proteome</keyword>
<evidence type="ECO:0000256" key="4">
    <source>
        <dbReference type="ARBA" id="ARBA00022692"/>
    </source>
</evidence>
<feature type="transmembrane region" description="Helical" evidence="8">
    <location>
        <begin position="443"/>
        <end position="461"/>
    </location>
</feature>
<dbReference type="InterPro" id="IPR003663">
    <property type="entry name" value="Sugar/inositol_transpt"/>
</dbReference>
<keyword evidence="6 8" id="KW-0472">Membrane</keyword>
<dbReference type="PRINTS" id="PR00171">
    <property type="entry name" value="SUGRTRNSPORT"/>
</dbReference>
<dbReference type="NCBIfam" id="TIGR00879">
    <property type="entry name" value="SP"/>
    <property type="match status" value="1"/>
</dbReference>
<feature type="transmembrane region" description="Helical" evidence="8">
    <location>
        <begin position="401"/>
        <end position="422"/>
    </location>
</feature>
<dbReference type="GeneID" id="89940687"/>
<comment type="similarity">
    <text evidence="2 7">Belongs to the major facilitator superfamily. Sugar transporter (TC 2.A.1.1) family.</text>
</comment>
<keyword evidence="3 7" id="KW-0813">Transport</keyword>
<dbReference type="InterPro" id="IPR036259">
    <property type="entry name" value="MFS_trans_sf"/>
</dbReference>
<feature type="transmembrane region" description="Helical" evidence="8">
    <location>
        <begin position="49"/>
        <end position="67"/>
    </location>
</feature>
<dbReference type="PROSITE" id="PS50850">
    <property type="entry name" value="MFS"/>
    <property type="match status" value="1"/>
</dbReference>
<evidence type="ECO:0000259" key="9">
    <source>
        <dbReference type="PROSITE" id="PS50850"/>
    </source>
</evidence>
<protein>
    <submittedName>
        <fullName evidence="10">Sugar transporter-like protein</fullName>
    </submittedName>
</protein>
<feature type="domain" description="Major facilitator superfamily (MFS) profile" evidence="9">
    <location>
        <begin position="54"/>
        <end position="494"/>
    </location>
</feature>
<feature type="transmembrane region" description="Helical" evidence="8">
    <location>
        <begin position="123"/>
        <end position="142"/>
    </location>
</feature>
<gene>
    <name evidence="10" type="ORF">N656DRAFT_786952</name>
</gene>
<evidence type="ECO:0000256" key="6">
    <source>
        <dbReference type="ARBA" id="ARBA00023136"/>
    </source>
</evidence>
<evidence type="ECO:0000256" key="3">
    <source>
        <dbReference type="ARBA" id="ARBA00022448"/>
    </source>
</evidence>
<keyword evidence="5 8" id="KW-1133">Transmembrane helix</keyword>
<dbReference type="InterPro" id="IPR050360">
    <property type="entry name" value="MFS_Sugar_Transporters"/>
</dbReference>
<evidence type="ECO:0000256" key="5">
    <source>
        <dbReference type="ARBA" id="ARBA00022989"/>
    </source>
</evidence>
<dbReference type="EMBL" id="MU853333">
    <property type="protein sequence ID" value="KAK4116643.1"/>
    <property type="molecule type" value="Genomic_DNA"/>
</dbReference>
<feature type="transmembrane region" description="Helical" evidence="8">
    <location>
        <begin position="87"/>
        <end position="111"/>
    </location>
</feature>
<feature type="transmembrane region" description="Helical" evidence="8">
    <location>
        <begin position="304"/>
        <end position="321"/>
    </location>
</feature>
<organism evidence="10 11">
    <name type="scientific">Canariomyces notabilis</name>
    <dbReference type="NCBI Taxonomy" id="2074819"/>
    <lineage>
        <taxon>Eukaryota</taxon>
        <taxon>Fungi</taxon>
        <taxon>Dikarya</taxon>
        <taxon>Ascomycota</taxon>
        <taxon>Pezizomycotina</taxon>
        <taxon>Sordariomycetes</taxon>
        <taxon>Sordariomycetidae</taxon>
        <taxon>Sordariales</taxon>
        <taxon>Chaetomiaceae</taxon>
        <taxon>Canariomyces</taxon>
    </lineage>
</organism>
<feature type="transmembrane region" description="Helical" evidence="8">
    <location>
        <begin position="371"/>
        <end position="389"/>
    </location>
</feature>
<evidence type="ECO:0000313" key="11">
    <source>
        <dbReference type="Proteomes" id="UP001302812"/>
    </source>
</evidence>
<dbReference type="SUPFAM" id="SSF103473">
    <property type="entry name" value="MFS general substrate transporter"/>
    <property type="match status" value="1"/>
</dbReference>
<keyword evidence="4 8" id="KW-0812">Transmembrane</keyword>
<reference evidence="10" key="1">
    <citation type="journal article" date="2023" name="Mol. Phylogenet. Evol.">
        <title>Genome-scale phylogeny and comparative genomics of the fungal order Sordariales.</title>
        <authorList>
            <person name="Hensen N."/>
            <person name="Bonometti L."/>
            <person name="Westerberg I."/>
            <person name="Brannstrom I.O."/>
            <person name="Guillou S."/>
            <person name="Cros-Aarteil S."/>
            <person name="Calhoun S."/>
            <person name="Haridas S."/>
            <person name="Kuo A."/>
            <person name="Mondo S."/>
            <person name="Pangilinan J."/>
            <person name="Riley R."/>
            <person name="LaButti K."/>
            <person name="Andreopoulos B."/>
            <person name="Lipzen A."/>
            <person name="Chen C."/>
            <person name="Yan M."/>
            <person name="Daum C."/>
            <person name="Ng V."/>
            <person name="Clum A."/>
            <person name="Steindorff A."/>
            <person name="Ohm R.A."/>
            <person name="Martin F."/>
            <person name="Silar P."/>
            <person name="Natvig D.O."/>
            <person name="Lalanne C."/>
            <person name="Gautier V."/>
            <person name="Ament-Velasquez S.L."/>
            <person name="Kruys A."/>
            <person name="Hutchinson M.I."/>
            <person name="Powell A.J."/>
            <person name="Barry K."/>
            <person name="Miller A.N."/>
            <person name="Grigoriev I.V."/>
            <person name="Debuchy R."/>
            <person name="Gladieux P."/>
            <person name="Hiltunen Thoren M."/>
            <person name="Johannesson H."/>
        </authorList>
    </citation>
    <scope>NUCLEOTIDE SEQUENCE</scope>
    <source>
        <strain evidence="10">CBS 508.74</strain>
    </source>
</reference>
<dbReference type="PANTHER" id="PTHR48022">
    <property type="entry name" value="PLASTIDIC GLUCOSE TRANSPORTER 4"/>
    <property type="match status" value="1"/>
</dbReference>
<accession>A0AAN6TLE5</accession>
<evidence type="ECO:0000256" key="2">
    <source>
        <dbReference type="ARBA" id="ARBA00010992"/>
    </source>
</evidence>
<reference evidence="10" key="2">
    <citation type="submission" date="2023-05" db="EMBL/GenBank/DDBJ databases">
        <authorList>
            <consortium name="Lawrence Berkeley National Laboratory"/>
            <person name="Steindorff A."/>
            <person name="Hensen N."/>
            <person name="Bonometti L."/>
            <person name="Westerberg I."/>
            <person name="Brannstrom I.O."/>
            <person name="Guillou S."/>
            <person name="Cros-Aarteil S."/>
            <person name="Calhoun S."/>
            <person name="Haridas S."/>
            <person name="Kuo A."/>
            <person name="Mondo S."/>
            <person name="Pangilinan J."/>
            <person name="Riley R."/>
            <person name="Labutti K."/>
            <person name="Andreopoulos B."/>
            <person name="Lipzen A."/>
            <person name="Chen C."/>
            <person name="Yanf M."/>
            <person name="Daum C."/>
            <person name="Ng V."/>
            <person name="Clum A."/>
            <person name="Ohm R."/>
            <person name="Martin F."/>
            <person name="Silar P."/>
            <person name="Natvig D."/>
            <person name="Lalanne C."/>
            <person name="Gautier V."/>
            <person name="Ament-Velasquez S.L."/>
            <person name="Kruys A."/>
            <person name="Hutchinson M.I."/>
            <person name="Powell A.J."/>
            <person name="Barry K."/>
            <person name="Miller A.N."/>
            <person name="Grigoriev I.V."/>
            <person name="Debuchy R."/>
            <person name="Gladieux P."/>
            <person name="Thoren M.H."/>
            <person name="Johannesson H."/>
        </authorList>
    </citation>
    <scope>NUCLEOTIDE SEQUENCE</scope>
    <source>
        <strain evidence="10">CBS 508.74</strain>
    </source>
</reference>
<dbReference type="GO" id="GO:0016020">
    <property type="term" value="C:membrane"/>
    <property type="evidence" value="ECO:0007669"/>
    <property type="project" value="UniProtKB-SubCell"/>
</dbReference>
<proteinExistence type="inferred from homology"/>
<dbReference type="PANTHER" id="PTHR48022:SF70">
    <property type="entry name" value="MONOSACCHARIDE TRANSPORTER, PUTATIVE (AFU_ORTHOLOGUE AFUA_5G14540)-RELATED"/>
    <property type="match status" value="1"/>
</dbReference>
<dbReference type="InterPro" id="IPR005828">
    <property type="entry name" value="MFS_sugar_transport-like"/>
</dbReference>
<feature type="transmembrane region" description="Helical" evidence="8">
    <location>
        <begin position="148"/>
        <end position="170"/>
    </location>
</feature>
<name>A0AAN6TLE5_9PEZI</name>
<evidence type="ECO:0000256" key="8">
    <source>
        <dbReference type="SAM" id="Phobius"/>
    </source>
</evidence>
<feature type="transmembrane region" description="Helical" evidence="8">
    <location>
        <begin position="182"/>
        <end position="203"/>
    </location>
</feature>
<comment type="caution">
    <text evidence="10">The sequence shown here is derived from an EMBL/GenBank/DDBJ whole genome shotgun (WGS) entry which is preliminary data.</text>
</comment>
<dbReference type="GO" id="GO:0005351">
    <property type="term" value="F:carbohydrate:proton symporter activity"/>
    <property type="evidence" value="ECO:0007669"/>
    <property type="project" value="TreeGrafter"/>
</dbReference>
<dbReference type="Pfam" id="PF00083">
    <property type="entry name" value="Sugar_tr"/>
    <property type="match status" value="1"/>
</dbReference>
<evidence type="ECO:0000256" key="7">
    <source>
        <dbReference type="RuleBase" id="RU003346"/>
    </source>
</evidence>
<comment type="subcellular location">
    <subcellularLocation>
        <location evidence="1">Membrane</location>
        <topology evidence="1">Multi-pass membrane protein</topology>
    </subcellularLocation>
</comment>
<sequence>MAANTEKDASAVDHHDGGLRDADADADGAIQLAHDADDSKYSPWSWRMCRLYLVLSLSYLCGCLNGYDGSLMGGLNGMHSYQKYFNMSTAGSSTGLVFAMYNIGSVAAVFFTGPVNDYFGRRWGMFVGALIVIIGTCIQAPSTSNGQFLAGRFVLGFGVSFACVSAPCYVSEMAHPKWRGTLTGLYNCTWYIGSIIASWVVYGCAYIDSLDAWRIPIWCQMVTSGLVCLGVFFLPESPRWLMAQDRHDHAAKVLATYHGEGRLDHPLVQLQMKEMISQISSEASDKKWYDYHELWNTHSARRRLICVIGMAVFGQISGNSLSSYYMVTMLNSAGITEQHKVLALNGINPALSFLGAIFGARMTDVVGRRPLLLYTIVFASICFAIITGTSKMATDDPTQVAAANTTIAFIFIFGIVFSFGWTPLQSMYIAETLPTATRAKGTAVGNFASSVASTILQYASGPAFEGIGYYFYLVFVFWDLIEGAFMYFYFPETKDRTLEELEEVFSAPNPVKKSLQKRSAQTVLNTVGAAHDEKLAQDA</sequence>
<dbReference type="InterPro" id="IPR020846">
    <property type="entry name" value="MFS_dom"/>
</dbReference>
<evidence type="ECO:0000256" key="1">
    <source>
        <dbReference type="ARBA" id="ARBA00004141"/>
    </source>
</evidence>
<feature type="transmembrane region" description="Helical" evidence="8">
    <location>
        <begin position="215"/>
        <end position="234"/>
    </location>
</feature>
<dbReference type="Proteomes" id="UP001302812">
    <property type="component" value="Unassembled WGS sequence"/>
</dbReference>
<evidence type="ECO:0000313" key="10">
    <source>
        <dbReference type="EMBL" id="KAK4116643.1"/>
    </source>
</evidence>
<dbReference type="RefSeq" id="XP_064674213.1">
    <property type="nucleotide sequence ID" value="XM_064816562.1"/>
</dbReference>
<feature type="transmembrane region" description="Helical" evidence="8">
    <location>
        <begin position="341"/>
        <end position="359"/>
    </location>
</feature>
<dbReference type="FunFam" id="1.20.1250.20:FF:000217">
    <property type="entry name" value="MFS lactose permease, putative"/>
    <property type="match status" value="1"/>
</dbReference>
<keyword evidence="10" id="KW-0762">Sugar transport</keyword>
<dbReference type="AlphaFoldDB" id="A0AAN6TLE5"/>